<feature type="region of interest" description="Disordered" evidence="4">
    <location>
        <begin position="439"/>
        <end position="460"/>
    </location>
</feature>
<dbReference type="STRING" id="51028.A0A0N4VCE9"/>
<protein>
    <submittedName>
        <fullName evidence="11">CRIB domain-containing protein</fullName>
    </submittedName>
</protein>
<dbReference type="Proteomes" id="UP000274131">
    <property type="component" value="Unassembled WGS sequence"/>
</dbReference>
<dbReference type="PROSITE" id="PS50229">
    <property type="entry name" value="WH1"/>
    <property type="match status" value="1"/>
</dbReference>
<feature type="signal peptide" evidence="5">
    <location>
        <begin position="1"/>
        <end position="19"/>
    </location>
</feature>
<evidence type="ECO:0000256" key="4">
    <source>
        <dbReference type="SAM" id="MobiDB-lite"/>
    </source>
</evidence>
<feature type="region of interest" description="Disordered" evidence="4">
    <location>
        <begin position="496"/>
        <end position="545"/>
    </location>
</feature>
<evidence type="ECO:0000256" key="1">
    <source>
        <dbReference type="ARBA" id="ARBA00004123"/>
    </source>
</evidence>
<dbReference type="EMBL" id="UXUI01009063">
    <property type="protein sequence ID" value="VDD92975.1"/>
    <property type="molecule type" value="Genomic_DNA"/>
</dbReference>
<comment type="subcellular location">
    <subcellularLocation>
        <location evidence="1">Nucleus</location>
    </subcellularLocation>
</comment>
<feature type="domain" description="CRIB" evidence="6">
    <location>
        <begin position="267"/>
        <end position="280"/>
    </location>
</feature>
<evidence type="ECO:0000259" key="8">
    <source>
        <dbReference type="PROSITE" id="PS51082"/>
    </source>
</evidence>
<feature type="chain" id="PRO_5043122842" evidence="5">
    <location>
        <begin position="20"/>
        <end position="662"/>
    </location>
</feature>
<dbReference type="InterPro" id="IPR003124">
    <property type="entry name" value="WH2_dom"/>
</dbReference>
<reference evidence="11" key="1">
    <citation type="submission" date="2017-02" db="UniProtKB">
        <authorList>
            <consortium name="WormBaseParasite"/>
        </authorList>
    </citation>
    <scope>IDENTIFICATION</scope>
</reference>
<evidence type="ECO:0000259" key="6">
    <source>
        <dbReference type="PROSITE" id="PS50108"/>
    </source>
</evidence>
<evidence type="ECO:0000256" key="5">
    <source>
        <dbReference type="SAM" id="SignalP"/>
    </source>
</evidence>
<proteinExistence type="predicted"/>
<keyword evidence="5" id="KW-0732">Signal</keyword>
<organism evidence="11">
    <name type="scientific">Enterobius vermicularis</name>
    <name type="common">Human pinworm</name>
    <dbReference type="NCBI Taxonomy" id="51028"/>
    <lineage>
        <taxon>Eukaryota</taxon>
        <taxon>Metazoa</taxon>
        <taxon>Ecdysozoa</taxon>
        <taxon>Nematoda</taxon>
        <taxon>Chromadorea</taxon>
        <taxon>Rhabditida</taxon>
        <taxon>Spirurina</taxon>
        <taxon>Oxyuridomorpha</taxon>
        <taxon>Oxyuroidea</taxon>
        <taxon>Oxyuridae</taxon>
        <taxon>Enterobius</taxon>
    </lineage>
</organism>
<dbReference type="Gene3D" id="6.10.280.150">
    <property type="match status" value="1"/>
</dbReference>
<evidence type="ECO:0000256" key="3">
    <source>
        <dbReference type="ARBA" id="ARBA00023242"/>
    </source>
</evidence>
<dbReference type="SUPFAM" id="SSF50729">
    <property type="entry name" value="PH domain-like"/>
    <property type="match status" value="1"/>
</dbReference>
<name>A0A0N4VCE9_ENTVE</name>
<evidence type="ECO:0000256" key="2">
    <source>
        <dbReference type="ARBA" id="ARBA00022737"/>
    </source>
</evidence>
<dbReference type="InterPro" id="IPR000095">
    <property type="entry name" value="CRIB_dom"/>
</dbReference>
<reference evidence="9 10" key="2">
    <citation type="submission" date="2018-10" db="EMBL/GenBank/DDBJ databases">
        <authorList>
            <consortium name="Pathogen Informatics"/>
        </authorList>
    </citation>
    <scope>NUCLEOTIDE SEQUENCE [LARGE SCALE GENOMIC DNA]</scope>
</reference>
<evidence type="ECO:0000313" key="11">
    <source>
        <dbReference type="WBParaSite" id="EVEC_0000824201-mRNA-1"/>
    </source>
</evidence>
<feature type="domain" description="WH2" evidence="8">
    <location>
        <begin position="592"/>
        <end position="611"/>
    </location>
</feature>
<dbReference type="InterPro" id="IPR011993">
    <property type="entry name" value="PH-like_dom_sf"/>
</dbReference>
<dbReference type="GO" id="GO:0005634">
    <property type="term" value="C:nucleus"/>
    <property type="evidence" value="ECO:0007669"/>
    <property type="project" value="UniProtKB-SubCell"/>
</dbReference>
<feature type="domain" description="WH1" evidence="7">
    <location>
        <begin position="48"/>
        <end position="161"/>
    </location>
</feature>
<evidence type="ECO:0000313" key="9">
    <source>
        <dbReference type="EMBL" id="VDD92975.1"/>
    </source>
</evidence>
<feature type="compositionally biased region" description="Low complexity" evidence="4">
    <location>
        <begin position="510"/>
        <end position="533"/>
    </location>
</feature>
<dbReference type="Pfam" id="PF00568">
    <property type="entry name" value="WH1"/>
    <property type="match status" value="1"/>
</dbReference>
<dbReference type="WBParaSite" id="EVEC_0000824201-mRNA-1">
    <property type="protein sequence ID" value="EVEC_0000824201-mRNA-1"/>
    <property type="gene ID" value="EVEC_0000824201"/>
</dbReference>
<accession>A0A0N4VCE9</accession>
<keyword evidence="3" id="KW-0539">Nucleus</keyword>
<gene>
    <name evidence="9" type="ORF">EVEC_LOCUS7726</name>
</gene>
<dbReference type="CDD" id="cd00132">
    <property type="entry name" value="CRIB"/>
    <property type="match status" value="1"/>
</dbReference>
<dbReference type="GO" id="GO:0003779">
    <property type="term" value="F:actin binding"/>
    <property type="evidence" value="ECO:0007669"/>
    <property type="project" value="InterPro"/>
</dbReference>
<dbReference type="InterPro" id="IPR000697">
    <property type="entry name" value="WH1/EVH1_dom"/>
</dbReference>
<dbReference type="SMART" id="SM00461">
    <property type="entry name" value="WH1"/>
    <property type="match status" value="1"/>
</dbReference>
<dbReference type="AlphaFoldDB" id="A0A0N4VCE9"/>
<dbReference type="Gene3D" id="2.30.29.30">
    <property type="entry name" value="Pleckstrin-homology domain (PH domain)/Phosphotyrosine-binding domain (PTB)"/>
    <property type="match status" value="1"/>
</dbReference>
<evidence type="ECO:0000313" key="10">
    <source>
        <dbReference type="Proteomes" id="UP000274131"/>
    </source>
</evidence>
<feature type="compositionally biased region" description="Acidic residues" evidence="4">
    <location>
        <begin position="647"/>
        <end position="662"/>
    </location>
</feature>
<keyword evidence="10" id="KW-1185">Reference proteome</keyword>
<dbReference type="PROSITE" id="PS50108">
    <property type="entry name" value="CRIB"/>
    <property type="match status" value="1"/>
</dbReference>
<dbReference type="PROSITE" id="PS51082">
    <property type="entry name" value="WH2"/>
    <property type="match status" value="1"/>
</dbReference>
<feature type="region of interest" description="Disordered" evidence="4">
    <location>
        <begin position="640"/>
        <end position="662"/>
    </location>
</feature>
<keyword evidence="2" id="KW-0677">Repeat</keyword>
<feature type="compositionally biased region" description="Basic and acidic residues" evidence="4">
    <location>
        <begin position="371"/>
        <end position="381"/>
    </location>
</feature>
<sequence length="662" mass="74241">MLLRGIGVLLCFQIIGTECCRSPNDMDHKNEGSSMLSDEQNMNIFGQLGDECYTLVTGIVEVLMEDMKVHAWTKIDMGAICYVIDYNKKKYSLRLIDPGLNNNPPSEKWKIAISPDVEFAKTHPHLITFITPDDAVYGLNFSFQHEAETFFFRVQQLQNERRETVAPKKGILKNFKWFPNSSDEHVTSYTVRHEASNGSVNTVKEKEKTGTTNGRPKSFLFSPITEGMDKAFTSITNFVDTKAKNFMKEKEGKAKRNKHKEIKKFEISQPSEFQHLAHMGDSPFLHIGNSPVYLEDSMTDQTVKEIYAFLGMDFSSASKYYTQVNEDEERSRKFLLLLRSDDLTGDTNRRAANGSADTSDLSPSSFSRINDSMRRPARDFQRQTPANLKRSDEIRKRVLDIKSLFLRKDSKWVVPGNVSSALKKTSPDSCWHIFDSERKESGKSGCSTSRFRNGPKPPVPLKTAVVRATVSPSTTVSSVYGESVIDAQKTASDIAARKTVRSQEYEPSKTRTSAESSSISSRTVTSNISSNSTPEIKVNGTRTGGIRSVTTTADSKITNEVLPKSAIVKEPPPIPPLLSQGPRVGEKVANNSRSDLLAEIRNADRSALRKVNVSPDVRKPRGRLEEESVIDAIALMIERRRQRIASSDEDDDDESTDDEDWE</sequence>
<dbReference type="OrthoDB" id="8963340at2759"/>
<feature type="compositionally biased region" description="Polar residues" evidence="4">
    <location>
        <begin position="355"/>
        <end position="370"/>
    </location>
</feature>
<feature type="region of interest" description="Disordered" evidence="4">
    <location>
        <begin position="346"/>
        <end position="388"/>
    </location>
</feature>
<evidence type="ECO:0000259" key="7">
    <source>
        <dbReference type="PROSITE" id="PS50229"/>
    </source>
</evidence>